<sequence>MVSNSQVTFLAWTCTICLVYVPQSNPYLQRISKMPDTFLFGILFAPLDHALCFEAYSGKMSKPNLSPVQRPSHTLNTGFAVVEFSEGTPFFEESEKLFAVALRHYNRDEETVRLPKGSCRPRDFGLIEGLLSEADVDLPTQ</sequence>
<keyword evidence="2" id="KW-1185">Reference proteome</keyword>
<name>A0ACC2P2U8_9HYME</name>
<evidence type="ECO:0000313" key="2">
    <source>
        <dbReference type="Proteomes" id="UP001239111"/>
    </source>
</evidence>
<organism evidence="1 2">
    <name type="scientific">Eretmocerus hayati</name>
    <dbReference type="NCBI Taxonomy" id="131215"/>
    <lineage>
        <taxon>Eukaryota</taxon>
        <taxon>Metazoa</taxon>
        <taxon>Ecdysozoa</taxon>
        <taxon>Arthropoda</taxon>
        <taxon>Hexapoda</taxon>
        <taxon>Insecta</taxon>
        <taxon>Pterygota</taxon>
        <taxon>Neoptera</taxon>
        <taxon>Endopterygota</taxon>
        <taxon>Hymenoptera</taxon>
        <taxon>Apocrita</taxon>
        <taxon>Proctotrupomorpha</taxon>
        <taxon>Chalcidoidea</taxon>
        <taxon>Aphelinidae</taxon>
        <taxon>Aphelininae</taxon>
        <taxon>Eretmocerus</taxon>
    </lineage>
</organism>
<comment type="caution">
    <text evidence="1">The sequence shown here is derived from an EMBL/GenBank/DDBJ whole genome shotgun (WGS) entry which is preliminary data.</text>
</comment>
<gene>
    <name evidence="1" type="ORF">QAD02_013173</name>
</gene>
<reference evidence="1" key="1">
    <citation type="submission" date="2023-04" db="EMBL/GenBank/DDBJ databases">
        <title>A chromosome-level genome assembly of the parasitoid wasp Eretmocerus hayati.</title>
        <authorList>
            <person name="Zhong Y."/>
            <person name="Liu S."/>
            <person name="Liu Y."/>
        </authorList>
    </citation>
    <scope>NUCLEOTIDE SEQUENCE</scope>
    <source>
        <strain evidence="1">ZJU_SS_LIU_2023</strain>
    </source>
</reference>
<dbReference type="Proteomes" id="UP001239111">
    <property type="component" value="Chromosome 2"/>
</dbReference>
<evidence type="ECO:0000313" key="1">
    <source>
        <dbReference type="EMBL" id="KAJ8677386.1"/>
    </source>
</evidence>
<proteinExistence type="predicted"/>
<protein>
    <submittedName>
        <fullName evidence="1">Uncharacterized protein</fullName>
    </submittedName>
</protein>
<accession>A0ACC2P2U8</accession>
<dbReference type="EMBL" id="CM056742">
    <property type="protein sequence ID" value="KAJ8677386.1"/>
    <property type="molecule type" value="Genomic_DNA"/>
</dbReference>